<dbReference type="AlphaFoldDB" id="A0A6U0J6P4"/>
<accession>A0A6U0J6P4</accession>
<evidence type="ECO:0000313" key="3">
    <source>
        <dbReference type="EMBL" id="CAD8366468.1"/>
    </source>
</evidence>
<dbReference type="EMBL" id="HBEJ01006643">
    <property type="protein sequence ID" value="CAD8366468.1"/>
    <property type="molecule type" value="Transcribed_RNA"/>
</dbReference>
<feature type="compositionally biased region" description="Basic residues" evidence="1">
    <location>
        <begin position="23"/>
        <end position="38"/>
    </location>
</feature>
<protein>
    <submittedName>
        <fullName evidence="3">Uncharacterized protein</fullName>
    </submittedName>
</protein>
<proteinExistence type="predicted"/>
<keyword evidence="2" id="KW-0732">Signal</keyword>
<reference evidence="3" key="1">
    <citation type="submission" date="2021-01" db="EMBL/GenBank/DDBJ databases">
        <authorList>
            <person name="Corre E."/>
            <person name="Pelletier E."/>
            <person name="Niang G."/>
            <person name="Scheremetjew M."/>
            <person name="Finn R."/>
            <person name="Kale V."/>
            <person name="Holt S."/>
            <person name="Cochrane G."/>
            <person name="Meng A."/>
            <person name="Brown T."/>
            <person name="Cohen L."/>
        </authorList>
    </citation>
    <scope>NUCLEOTIDE SEQUENCE</scope>
    <source>
        <strain evidence="3">CCMP3303</strain>
    </source>
</reference>
<sequence length="147" mass="15567">MKISHAIVLLVVAIAAAQTTAHERKRRALRVHTKRNTMIRRLGPGKESSDSKPAQKSGTGKEALEEEDGETETRTVGGDEDDVALPGNSTDISTRACTGDLPILSSAPGYNNHQCQQSCECQSGCCAWVQSKVCVGISGAIPESSCL</sequence>
<feature type="region of interest" description="Disordered" evidence="1">
    <location>
        <begin position="21"/>
        <end position="91"/>
    </location>
</feature>
<feature type="signal peptide" evidence="2">
    <location>
        <begin position="1"/>
        <end position="21"/>
    </location>
</feature>
<evidence type="ECO:0000256" key="2">
    <source>
        <dbReference type="SAM" id="SignalP"/>
    </source>
</evidence>
<evidence type="ECO:0000256" key="1">
    <source>
        <dbReference type="SAM" id="MobiDB-lite"/>
    </source>
</evidence>
<gene>
    <name evidence="3" type="ORF">MPOL1434_LOCUS3935</name>
</gene>
<name>A0A6U0J6P4_9STRA</name>
<feature type="chain" id="PRO_5030159883" evidence="2">
    <location>
        <begin position="22"/>
        <end position="147"/>
    </location>
</feature>
<organism evidence="3">
    <name type="scientific">Minutocellus polymorphus</name>
    <dbReference type="NCBI Taxonomy" id="265543"/>
    <lineage>
        <taxon>Eukaryota</taxon>
        <taxon>Sar</taxon>
        <taxon>Stramenopiles</taxon>
        <taxon>Ochrophyta</taxon>
        <taxon>Bacillariophyta</taxon>
        <taxon>Mediophyceae</taxon>
        <taxon>Cymatosirophycidae</taxon>
        <taxon>Cymatosirales</taxon>
        <taxon>Cymatosiraceae</taxon>
        <taxon>Minutocellus</taxon>
    </lineage>
</organism>